<gene>
    <name evidence="2" type="ORF">MM415A00110_0076</name>
    <name evidence="1" type="ORF">TM448B02837_0008</name>
</gene>
<sequence>MNSTFKRYLFAVLFVLIPLIVMGTYKYPSILWDGLTTQILVGGGAGVDPAWTTATGTGAPVRATSPTLVTPLLGTPTSGTLTNCTGLPIATGVSGLGANVATALATPSSANLAAALTDETGTLLSVFSDSPDLTTAATITKTAIGTTQSDAYGLGLLNTTAAAAGAQQYSPPLVFRGSGWKTDATAASMKVEFMADVRPVQGAAAPTGYWGIYPSVNDTAYSATPALAVTSTGNVGIGTAAPSRRLTVGAGGAANEVINIYAGSGNSSGIYFSDALSGAGEYAGVVQYNHADNHMDFYTAAVEVMRITSTGNVGIGTTAPANPLAVNRQADDGVVVDIEQADTVEGTISVSGTTVSYNAFVGSHYTQLKAGQVEPPVGAVMVSTGEIIPCSVSRQKFTKVQPIEAVTVIPKEDAVEIKDIEVEDKDNILSEETTYVYDPETDTETPTTSYTYGTKIVQKKRLKDGLYFHKKTQKFYTINLGYIEKDDGFYKEETVIKHRPLKEYFVYVDTTSTAADKRAYGVWLGKMSDDAKGMSFGEDSKAVYLVAQVGLFKIRVTDLNGNIPNGAYLETSTRPMEAQRQTGGQRLNSTIAKALVDVDWATVTVDSVLGYKVKLIPCTF</sequence>
<dbReference type="AlphaFoldDB" id="A0A6M3Y3C9"/>
<dbReference type="EMBL" id="MT145189">
    <property type="protein sequence ID" value="QJI04755.1"/>
    <property type="molecule type" value="Genomic_DNA"/>
</dbReference>
<proteinExistence type="predicted"/>
<name>A0A6M3Y3C9_9ZZZZ</name>
<dbReference type="EMBL" id="MT144962">
    <property type="protein sequence ID" value="QJI01932.1"/>
    <property type="molecule type" value="Genomic_DNA"/>
</dbReference>
<accession>A0A6M3Y3C9</accession>
<evidence type="ECO:0000313" key="2">
    <source>
        <dbReference type="EMBL" id="QJI04755.1"/>
    </source>
</evidence>
<evidence type="ECO:0000313" key="1">
    <source>
        <dbReference type="EMBL" id="QJI01932.1"/>
    </source>
</evidence>
<protein>
    <submittedName>
        <fullName evidence="2">Putative tail collar domain protein</fullName>
    </submittedName>
</protein>
<organism evidence="2">
    <name type="scientific">viral metagenome</name>
    <dbReference type="NCBI Taxonomy" id="1070528"/>
    <lineage>
        <taxon>unclassified sequences</taxon>
        <taxon>metagenomes</taxon>
        <taxon>organismal metagenomes</taxon>
    </lineage>
</organism>
<reference evidence="2" key="1">
    <citation type="submission" date="2020-03" db="EMBL/GenBank/DDBJ databases">
        <title>The deep terrestrial virosphere.</title>
        <authorList>
            <person name="Holmfeldt K."/>
            <person name="Nilsson E."/>
            <person name="Simone D."/>
            <person name="Lopez-Fernandez M."/>
            <person name="Wu X."/>
            <person name="de Brujin I."/>
            <person name="Lundin D."/>
            <person name="Andersson A."/>
            <person name="Bertilsson S."/>
            <person name="Dopson M."/>
        </authorList>
    </citation>
    <scope>NUCLEOTIDE SEQUENCE</scope>
    <source>
        <strain evidence="2">MM415A00110</strain>
        <strain evidence="1">TM448B02837</strain>
    </source>
</reference>